<accession>A0A550BV76</accession>
<dbReference type="AlphaFoldDB" id="A0A550BV76"/>
<comment type="caution">
    <text evidence="1">The sequence shown here is derived from an EMBL/GenBank/DDBJ whole genome shotgun (WGS) entry which is preliminary data.</text>
</comment>
<dbReference type="Proteomes" id="UP000320762">
    <property type="component" value="Unassembled WGS sequence"/>
</dbReference>
<organism evidence="1 2">
    <name type="scientific">Schizophyllum amplum</name>
    <dbReference type="NCBI Taxonomy" id="97359"/>
    <lineage>
        <taxon>Eukaryota</taxon>
        <taxon>Fungi</taxon>
        <taxon>Dikarya</taxon>
        <taxon>Basidiomycota</taxon>
        <taxon>Agaricomycotina</taxon>
        <taxon>Agaricomycetes</taxon>
        <taxon>Agaricomycetidae</taxon>
        <taxon>Agaricales</taxon>
        <taxon>Schizophyllaceae</taxon>
        <taxon>Schizophyllum</taxon>
    </lineage>
</organism>
<evidence type="ECO:0000313" key="1">
    <source>
        <dbReference type="EMBL" id="TRM56459.1"/>
    </source>
</evidence>
<dbReference type="EMBL" id="VDMD01000069">
    <property type="protein sequence ID" value="TRM56459.1"/>
    <property type="molecule type" value="Genomic_DNA"/>
</dbReference>
<name>A0A550BV76_9AGAR</name>
<evidence type="ECO:0008006" key="3">
    <source>
        <dbReference type="Google" id="ProtNLM"/>
    </source>
</evidence>
<gene>
    <name evidence="1" type="ORF">BD626DRAFT_413894</name>
</gene>
<reference evidence="1 2" key="1">
    <citation type="journal article" date="2019" name="New Phytol.">
        <title>Comparative genomics reveals unique wood-decay strategies and fruiting body development in the Schizophyllaceae.</title>
        <authorList>
            <person name="Almasi E."/>
            <person name="Sahu N."/>
            <person name="Krizsan K."/>
            <person name="Balint B."/>
            <person name="Kovacs G.M."/>
            <person name="Kiss B."/>
            <person name="Cseklye J."/>
            <person name="Drula E."/>
            <person name="Henrissat B."/>
            <person name="Nagy I."/>
            <person name="Chovatia M."/>
            <person name="Adam C."/>
            <person name="LaButti K."/>
            <person name="Lipzen A."/>
            <person name="Riley R."/>
            <person name="Grigoriev I.V."/>
            <person name="Nagy L.G."/>
        </authorList>
    </citation>
    <scope>NUCLEOTIDE SEQUENCE [LARGE SCALE GENOMIC DNA]</scope>
    <source>
        <strain evidence="1 2">NL-1724</strain>
    </source>
</reference>
<dbReference type="STRING" id="97359.A0A550BV76"/>
<sequence length="436" mass="49340">MPSSSGTPWLPQEIRDDLVRQLDLASDRSSLNACALAHRSFLPSCQAGLFREQKFTSANAHDSSSRTVRAMKLLDKSPHLVQYIQFIHLVEEPWRLWIAKCQALPRLLRRLTQLNSMNVSWKESYERCSDLLSALDHVFRLPTFHHFRASQCWNFPPRLLSHMPYLRTVKLDHLRCSPRIAVSHARVRCAQLTSMELRLSITAFAAMAVELRDPDCSLDLSNLRHVTTGLIKNHGMFLDFLNMTPLLFSIQSLDLTLYEDAVANDPTPESSPLVLGDALPRLRHLSLQALPLRNLQNDIPTADCFVWLSYQLSSLTGLESLDLHFHVALRTAGDGDIWKPSWHALDNLLYQMTGLSRVRVHIAHVLDYLPDYKAEENAIAQRVKACLPLLDARGILSVLSGEHVAGRHLCDGIADIFRQRRGSPLWPSLRMASTSA</sequence>
<protein>
    <recommendedName>
        <fullName evidence="3">F-box domain-containing protein</fullName>
    </recommendedName>
</protein>
<dbReference type="SUPFAM" id="SSF52047">
    <property type="entry name" value="RNI-like"/>
    <property type="match status" value="1"/>
</dbReference>
<evidence type="ECO:0000313" key="2">
    <source>
        <dbReference type="Proteomes" id="UP000320762"/>
    </source>
</evidence>
<dbReference type="OrthoDB" id="2884356at2759"/>
<proteinExistence type="predicted"/>
<keyword evidence="2" id="KW-1185">Reference proteome</keyword>